<dbReference type="Proteomes" id="UP000016608">
    <property type="component" value="Unassembled WGS sequence"/>
</dbReference>
<organism evidence="1 2">
    <name type="scientific">Eubacterium ramulus ATCC 29099</name>
    <dbReference type="NCBI Taxonomy" id="1256908"/>
    <lineage>
        <taxon>Bacteria</taxon>
        <taxon>Bacillati</taxon>
        <taxon>Bacillota</taxon>
        <taxon>Clostridia</taxon>
        <taxon>Eubacteriales</taxon>
        <taxon>Eubacteriaceae</taxon>
        <taxon>Eubacterium</taxon>
    </lineage>
</organism>
<proteinExistence type="predicted"/>
<name>U2PI57_EUBRA</name>
<dbReference type="EMBL" id="AWVJ01000137">
    <property type="protein sequence ID" value="ERK43846.1"/>
    <property type="molecule type" value="Genomic_DNA"/>
</dbReference>
<accession>U2PI57</accession>
<reference evidence="1 2" key="1">
    <citation type="submission" date="2013-06" db="EMBL/GenBank/DDBJ databases">
        <authorList>
            <person name="Weinstock G."/>
            <person name="Sodergren E."/>
            <person name="Lobos E.A."/>
            <person name="Fulton L."/>
            <person name="Fulton R."/>
            <person name="Courtney L."/>
            <person name="Fronick C."/>
            <person name="O'Laughlin M."/>
            <person name="Godfrey J."/>
            <person name="Wilson R.M."/>
            <person name="Miner T."/>
            <person name="Farmer C."/>
            <person name="Delehaunty K."/>
            <person name="Cordes M."/>
            <person name="Minx P."/>
            <person name="Tomlinson C."/>
            <person name="Chen J."/>
            <person name="Wollam A."/>
            <person name="Pepin K.H."/>
            <person name="Bhonagiri V."/>
            <person name="Zhang X."/>
            <person name="Warren W."/>
            <person name="Mitreva M."/>
            <person name="Mardis E.R."/>
            <person name="Wilson R.K."/>
        </authorList>
    </citation>
    <scope>NUCLEOTIDE SEQUENCE [LARGE SCALE GENOMIC DNA]</scope>
    <source>
        <strain evidence="1 2">ATCC 29099</strain>
    </source>
</reference>
<sequence length="42" mass="4961">MRIVFAAHILFGIVYNNNIEIKIRNRYKNDTVLLQKKTVISI</sequence>
<evidence type="ECO:0000313" key="1">
    <source>
        <dbReference type="EMBL" id="ERK43846.1"/>
    </source>
</evidence>
<dbReference type="AlphaFoldDB" id="U2PI57"/>
<dbReference type="HOGENOM" id="CLU_3251717_0_0_9"/>
<gene>
    <name evidence="1" type="ORF">HMPREF0373_02220</name>
</gene>
<comment type="caution">
    <text evidence="1">The sequence shown here is derived from an EMBL/GenBank/DDBJ whole genome shotgun (WGS) entry which is preliminary data.</text>
</comment>
<protein>
    <submittedName>
        <fullName evidence="1">Uncharacterized protein</fullName>
    </submittedName>
</protein>
<dbReference type="PATRIC" id="fig|1256908.3.peg.2048"/>
<evidence type="ECO:0000313" key="2">
    <source>
        <dbReference type="Proteomes" id="UP000016608"/>
    </source>
</evidence>
<keyword evidence="2" id="KW-1185">Reference proteome</keyword>